<dbReference type="AlphaFoldDB" id="A0A1N7NNE6"/>
<comment type="subcellular location">
    <subcellularLocation>
        <location evidence="7">Cell inner membrane</location>
        <topology evidence="7">Multi-pass membrane protein</topology>
    </subcellularLocation>
    <subcellularLocation>
        <location evidence="1">Cell membrane</location>
        <topology evidence="1">Multi-pass membrane protein</topology>
    </subcellularLocation>
</comment>
<dbReference type="InterPro" id="IPR049177">
    <property type="entry name" value="MgtC_SapB_SrpB_YhiD_N"/>
</dbReference>
<dbReference type="STRING" id="80876.SAMN05421779_105255"/>
<keyword evidence="10" id="KW-1185">Reference proteome</keyword>
<keyword evidence="4 7" id="KW-0812">Transmembrane</keyword>
<dbReference type="PANTHER" id="PTHR33778:SF1">
    <property type="entry name" value="MAGNESIUM TRANSPORTER YHID-RELATED"/>
    <property type="match status" value="1"/>
</dbReference>
<dbReference type="OrthoDB" id="9811198at2"/>
<evidence type="ECO:0000256" key="6">
    <source>
        <dbReference type="ARBA" id="ARBA00023136"/>
    </source>
</evidence>
<evidence type="ECO:0000313" key="9">
    <source>
        <dbReference type="EMBL" id="SIS99866.1"/>
    </source>
</evidence>
<evidence type="ECO:0000259" key="8">
    <source>
        <dbReference type="Pfam" id="PF02308"/>
    </source>
</evidence>
<gene>
    <name evidence="9" type="ORF">SAMN05421779_105255</name>
</gene>
<reference evidence="9 10" key="1">
    <citation type="submission" date="2017-01" db="EMBL/GenBank/DDBJ databases">
        <authorList>
            <person name="Mah S.A."/>
            <person name="Swanson W.J."/>
            <person name="Moy G.W."/>
            <person name="Vacquier V.D."/>
        </authorList>
    </citation>
    <scope>NUCLEOTIDE SEQUENCE [LARGE SCALE GENOMIC DNA]</scope>
    <source>
        <strain evidence="9 10">DSM 11589</strain>
    </source>
</reference>
<feature type="transmembrane region" description="Helical" evidence="7">
    <location>
        <begin position="13"/>
        <end position="35"/>
    </location>
</feature>
<dbReference type="GO" id="GO:0005886">
    <property type="term" value="C:plasma membrane"/>
    <property type="evidence" value="ECO:0007669"/>
    <property type="project" value="UniProtKB-SubCell"/>
</dbReference>
<evidence type="ECO:0000313" key="10">
    <source>
        <dbReference type="Proteomes" id="UP000185678"/>
    </source>
</evidence>
<dbReference type="InterPro" id="IPR003416">
    <property type="entry name" value="MgtC/SapB/SrpB/YhiD_fam"/>
</dbReference>
<sequence>METLKSYWSAPEIIANSLIFLHLLGALAVGIVLGYERSYHGRAAGMRTYVLVCLTSTALTVINGFPGAWYGGLTQTPAIGDPTRVIQGILAGMGFLGAGVIIRDGMTIRGLSTAASLWMTAGVGVLIGVGFYAAALAATTIAIIVMSSFRWVERILPHQTTVHLSLTYPRHHTAERDEIVAIVGKYGYEAQDWSYTLDGDHDHFKYDLILLGPRIDHTAGLADELKAMNALMNFTLAPART</sequence>
<accession>A0A1N7NNE6</accession>
<dbReference type="Pfam" id="PF02308">
    <property type="entry name" value="MgtC"/>
    <property type="match status" value="1"/>
</dbReference>
<dbReference type="EMBL" id="FTOA01000005">
    <property type="protein sequence ID" value="SIS99866.1"/>
    <property type="molecule type" value="Genomic_DNA"/>
</dbReference>
<evidence type="ECO:0000256" key="7">
    <source>
        <dbReference type="RuleBase" id="RU365041"/>
    </source>
</evidence>
<evidence type="ECO:0000256" key="3">
    <source>
        <dbReference type="ARBA" id="ARBA00022475"/>
    </source>
</evidence>
<dbReference type="PANTHER" id="PTHR33778">
    <property type="entry name" value="PROTEIN MGTC"/>
    <property type="match status" value="1"/>
</dbReference>
<evidence type="ECO:0000256" key="1">
    <source>
        <dbReference type="ARBA" id="ARBA00004651"/>
    </source>
</evidence>
<evidence type="ECO:0000256" key="4">
    <source>
        <dbReference type="ARBA" id="ARBA00022692"/>
    </source>
</evidence>
<feature type="transmembrane region" description="Helical" evidence="7">
    <location>
        <begin position="123"/>
        <end position="149"/>
    </location>
</feature>
<dbReference type="PRINTS" id="PR01837">
    <property type="entry name" value="MGTCSAPBPROT"/>
</dbReference>
<feature type="domain" description="MgtC/SapB/SrpB/YhiD N-terminal" evidence="8">
    <location>
        <begin position="23"/>
        <end position="154"/>
    </location>
</feature>
<evidence type="ECO:0000256" key="5">
    <source>
        <dbReference type="ARBA" id="ARBA00022989"/>
    </source>
</evidence>
<comment type="similarity">
    <text evidence="2 7">Belongs to the MgtC/SapB family.</text>
</comment>
<evidence type="ECO:0000256" key="2">
    <source>
        <dbReference type="ARBA" id="ARBA00009298"/>
    </source>
</evidence>
<keyword evidence="7" id="KW-0997">Cell inner membrane</keyword>
<dbReference type="RefSeq" id="WP_076401164.1">
    <property type="nucleotide sequence ID" value="NZ_FTOA01000005.1"/>
</dbReference>
<keyword evidence="6 7" id="KW-0472">Membrane</keyword>
<feature type="transmembrane region" description="Helical" evidence="7">
    <location>
        <begin position="85"/>
        <end position="102"/>
    </location>
</feature>
<keyword evidence="5 7" id="KW-1133">Transmembrane helix</keyword>
<dbReference type="Proteomes" id="UP000185678">
    <property type="component" value="Unassembled WGS sequence"/>
</dbReference>
<organism evidence="9 10">
    <name type="scientific">Insolitispirillum peregrinum</name>
    <dbReference type="NCBI Taxonomy" id="80876"/>
    <lineage>
        <taxon>Bacteria</taxon>
        <taxon>Pseudomonadati</taxon>
        <taxon>Pseudomonadota</taxon>
        <taxon>Alphaproteobacteria</taxon>
        <taxon>Rhodospirillales</taxon>
        <taxon>Novispirillaceae</taxon>
        <taxon>Insolitispirillum</taxon>
    </lineage>
</organism>
<proteinExistence type="inferred from homology"/>
<feature type="transmembrane region" description="Helical" evidence="7">
    <location>
        <begin position="47"/>
        <end position="65"/>
    </location>
</feature>
<protein>
    <recommendedName>
        <fullName evidence="7">Protein MgtC</fullName>
    </recommendedName>
</protein>
<keyword evidence="3" id="KW-1003">Cell membrane</keyword>
<name>A0A1N7NNE6_9PROT</name>